<reference evidence="2" key="1">
    <citation type="submission" date="2021-01" db="EMBL/GenBank/DDBJ databases">
        <authorList>
            <person name="Corre E."/>
            <person name="Pelletier E."/>
            <person name="Niang G."/>
            <person name="Scheremetjew M."/>
            <person name="Finn R."/>
            <person name="Kale V."/>
            <person name="Holt S."/>
            <person name="Cochrane G."/>
            <person name="Meng A."/>
            <person name="Brown T."/>
            <person name="Cohen L."/>
        </authorList>
    </citation>
    <scope>NUCLEOTIDE SEQUENCE</scope>
    <source>
        <strain evidence="2">CCAP 955/1</strain>
    </source>
</reference>
<feature type="compositionally biased region" description="Low complexity" evidence="1">
    <location>
        <begin position="152"/>
        <end position="171"/>
    </location>
</feature>
<proteinExistence type="predicted"/>
<accession>A0A7S3HTP8</accession>
<dbReference type="AlphaFoldDB" id="A0A7S3HTP8"/>
<sequence length="331" mass="35681">MYIESDFVIRKVANPAAGSEVLRLFGGAPESLEADYLARLPNGAAFTQEDLHELLQRYLPLLQGSCDAATPASASLNSDITSMNSDVAAPTDGSVSSSSPSSSSSLLLRRRRTTVITTTAVNRQPQPRVPPPVPVHHDGVSRSHQSSAGHVHPNPAHTAHPGPAHATPVTASTPATLPVVSVSPGEGSPANANGATLHQQHHHHGHHEGHSMRHRCTPPEHLIIDAIYVPMPMVGENTRDTLSIPVQPTLWLTSSLSPLPFNILLDNFTKAQIETVVQHLDPILQNSNMRKIISIMPTEVADALKHFDAVDFPDVISLRDMEYPQWGETCT</sequence>
<dbReference type="EMBL" id="HBIC01065362">
    <property type="protein sequence ID" value="CAE0304777.1"/>
    <property type="molecule type" value="Transcribed_RNA"/>
</dbReference>
<gene>
    <name evidence="2" type="ORF">SELO1098_LOCUS33648</name>
</gene>
<evidence type="ECO:0000256" key="1">
    <source>
        <dbReference type="SAM" id="MobiDB-lite"/>
    </source>
</evidence>
<protein>
    <submittedName>
        <fullName evidence="2">Uncharacterized protein</fullName>
    </submittedName>
</protein>
<feature type="compositionally biased region" description="Basic residues" evidence="1">
    <location>
        <begin position="199"/>
        <end position="214"/>
    </location>
</feature>
<evidence type="ECO:0000313" key="2">
    <source>
        <dbReference type="EMBL" id="CAE0304777.1"/>
    </source>
</evidence>
<organism evidence="2">
    <name type="scientific">Spumella elongata</name>
    <dbReference type="NCBI Taxonomy" id="89044"/>
    <lineage>
        <taxon>Eukaryota</taxon>
        <taxon>Sar</taxon>
        <taxon>Stramenopiles</taxon>
        <taxon>Ochrophyta</taxon>
        <taxon>Chrysophyceae</taxon>
        <taxon>Chromulinales</taxon>
        <taxon>Chromulinaceae</taxon>
        <taxon>Spumella</taxon>
    </lineage>
</organism>
<feature type="region of interest" description="Disordered" evidence="1">
    <location>
        <begin position="84"/>
        <end position="214"/>
    </location>
</feature>
<name>A0A7S3HTP8_9STRA</name>
<feature type="compositionally biased region" description="Low complexity" evidence="1">
    <location>
        <begin position="94"/>
        <end position="107"/>
    </location>
</feature>